<keyword evidence="10" id="KW-0378">Hydrolase</keyword>
<keyword evidence="10" id="KW-0645">Protease</keyword>
<keyword evidence="11" id="KW-1185">Reference proteome</keyword>
<keyword evidence="5 8" id="KW-1133">Transmembrane helix</keyword>
<dbReference type="InParanoid" id="A0A1Y5TVT9"/>
<name>A0A1Y5TVT9_9PROT</name>
<dbReference type="OrthoDB" id="9809197at2"/>
<reference evidence="10 11" key="1">
    <citation type="submission" date="2017-03" db="EMBL/GenBank/DDBJ databases">
        <authorList>
            <person name="Afonso C.L."/>
            <person name="Miller P.J."/>
            <person name="Scott M.A."/>
            <person name="Spackman E."/>
            <person name="Goraichik I."/>
            <person name="Dimitrov K.M."/>
            <person name="Suarez D.L."/>
            <person name="Swayne D.E."/>
        </authorList>
    </citation>
    <scope>NUCLEOTIDE SEQUENCE [LARGE SCALE GENOMIC DNA]</scope>
    <source>
        <strain evidence="10 11">CECT 7691</strain>
    </source>
</reference>
<dbReference type="SMART" id="SM00244">
    <property type="entry name" value="PHB"/>
    <property type="match status" value="1"/>
</dbReference>
<protein>
    <recommendedName>
        <fullName evidence="3">Protein QmcA</fullName>
    </recommendedName>
</protein>
<evidence type="ECO:0000313" key="10">
    <source>
        <dbReference type="EMBL" id="SLN74554.1"/>
    </source>
</evidence>
<dbReference type="FunCoup" id="A0A1Y5TVT9">
    <property type="interactions" value="475"/>
</dbReference>
<keyword evidence="6 8" id="KW-0472">Membrane</keyword>
<dbReference type="AlphaFoldDB" id="A0A1Y5TVT9"/>
<evidence type="ECO:0000256" key="5">
    <source>
        <dbReference type="ARBA" id="ARBA00022989"/>
    </source>
</evidence>
<dbReference type="Gene3D" id="3.30.479.30">
    <property type="entry name" value="Band 7 domain"/>
    <property type="match status" value="1"/>
</dbReference>
<dbReference type="PANTHER" id="PTHR43327:SF10">
    <property type="entry name" value="STOMATIN-LIKE PROTEIN 2, MITOCHONDRIAL"/>
    <property type="match status" value="1"/>
</dbReference>
<dbReference type="InterPro" id="IPR050710">
    <property type="entry name" value="Band7/mec-2_domain"/>
</dbReference>
<dbReference type="InterPro" id="IPR001972">
    <property type="entry name" value="Stomatin_HflK_fam"/>
</dbReference>
<dbReference type="EMBL" id="FWFR01000003">
    <property type="protein sequence ID" value="SLN74554.1"/>
    <property type="molecule type" value="Genomic_DNA"/>
</dbReference>
<evidence type="ECO:0000256" key="6">
    <source>
        <dbReference type="ARBA" id="ARBA00023136"/>
    </source>
</evidence>
<dbReference type="SUPFAM" id="SSF117892">
    <property type="entry name" value="Band 7/SPFH domain"/>
    <property type="match status" value="1"/>
</dbReference>
<sequence>MEVVNGFGVFVIVVVVLALIIVFMGVTTVPQGHAYTVERFGRYTRTLFPGLNLIVPFVDRIGAKLNMMEQVLDVPQQEVISRDNAMVTVDGVVFYQVLDAAKAAYEVRDLTLAILNLTMTNLRTVLGSLDLDEALAQRDQINARLLTVIDLATNPWGIKVTRVEIKDIEPPADLVQAMGRQMKAEREKRATILQAEGARQGEILRAEGEKQAAILEAEGRLEAANRDAKARERLAEAEARATAMVSAAIAEGDVQAINYFVAQRYVEAMKEIGAAPNSKLVLMPMEATGLIGSLGGIGELTREIFGKGGGSSGPAPSRTPPSRPRTRATTTATAPTSTVTAPTSAAVHGIPGVSAVTASVPSVGGRQGA</sequence>
<dbReference type="PANTHER" id="PTHR43327">
    <property type="entry name" value="STOMATIN-LIKE PROTEIN 2, MITOCHONDRIAL"/>
    <property type="match status" value="1"/>
</dbReference>
<dbReference type="FunFam" id="3.30.479.30:FF:000004">
    <property type="entry name" value="Putative membrane protease family, stomatin"/>
    <property type="match status" value="1"/>
</dbReference>
<organism evidence="10 11">
    <name type="scientific">Oceanibacterium hippocampi</name>
    <dbReference type="NCBI Taxonomy" id="745714"/>
    <lineage>
        <taxon>Bacteria</taxon>
        <taxon>Pseudomonadati</taxon>
        <taxon>Pseudomonadota</taxon>
        <taxon>Alphaproteobacteria</taxon>
        <taxon>Sneathiellales</taxon>
        <taxon>Sneathiellaceae</taxon>
        <taxon>Oceanibacterium</taxon>
    </lineage>
</organism>
<dbReference type="RefSeq" id="WP_085885082.1">
    <property type="nucleotide sequence ID" value="NZ_FWFR01000003.1"/>
</dbReference>
<dbReference type="InterPro" id="IPR001107">
    <property type="entry name" value="Band_7"/>
</dbReference>
<evidence type="ECO:0000256" key="8">
    <source>
        <dbReference type="SAM" id="Phobius"/>
    </source>
</evidence>
<dbReference type="InterPro" id="IPR018080">
    <property type="entry name" value="Band_7/stomatin-like_CS"/>
</dbReference>
<dbReference type="GO" id="GO:0008233">
    <property type="term" value="F:peptidase activity"/>
    <property type="evidence" value="ECO:0007669"/>
    <property type="project" value="UniProtKB-KW"/>
</dbReference>
<dbReference type="InterPro" id="IPR036013">
    <property type="entry name" value="Band_7/SPFH_dom_sf"/>
</dbReference>
<keyword evidence="4 8" id="KW-0812">Transmembrane</keyword>
<dbReference type="PRINTS" id="PR00721">
    <property type="entry name" value="STOMATIN"/>
</dbReference>
<evidence type="ECO:0000256" key="2">
    <source>
        <dbReference type="ARBA" id="ARBA00008164"/>
    </source>
</evidence>
<evidence type="ECO:0000256" key="1">
    <source>
        <dbReference type="ARBA" id="ARBA00004167"/>
    </source>
</evidence>
<dbReference type="GO" id="GO:0006508">
    <property type="term" value="P:proteolysis"/>
    <property type="evidence" value="ECO:0007669"/>
    <property type="project" value="UniProtKB-KW"/>
</dbReference>
<dbReference type="GO" id="GO:0098552">
    <property type="term" value="C:side of membrane"/>
    <property type="evidence" value="ECO:0007669"/>
    <property type="project" value="UniProtKB-ARBA"/>
</dbReference>
<gene>
    <name evidence="10" type="primary">hflK_2</name>
    <name evidence="10" type="ORF">OCH7691_03777</name>
</gene>
<feature type="compositionally biased region" description="Low complexity" evidence="7">
    <location>
        <begin position="327"/>
        <end position="345"/>
    </location>
</feature>
<dbReference type="GO" id="GO:0005886">
    <property type="term" value="C:plasma membrane"/>
    <property type="evidence" value="ECO:0007669"/>
    <property type="project" value="UniProtKB-ARBA"/>
</dbReference>
<dbReference type="CDD" id="cd08829">
    <property type="entry name" value="SPFH_paraslipin"/>
    <property type="match status" value="1"/>
</dbReference>
<feature type="domain" description="Band 7" evidence="9">
    <location>
        <begin position="24"/>
        <end position="182"/>
    </location>
</feature>
<feature type="transmembrane region" description="Helical" evidence="8">
    <location>
        <begin position="6"/>
        <end position="29"/>
    </location>
</feature>
<evidence type="ECO:0000256" key="7">
    <source>
        <dbReference type="SAM" id="MobiDB-lite"/>
    </source>
</evidence>
<dbReference type="Proteomes" id="UP000193200">
    <property type="component" value="Unassembled WGS sequence"/>
</dbReference>
<dbReference type="Pfam" id="PF01145">
    <property type="entry name" value="Band_7"/>
    <property type="match status" value="1"/>
</dbReference>
<comment type="similarity">
    <text evidence="2">Belongs to the band 7/mec-2 family.</text>
</comment>
<proteinExistence type="inferred from homology"/>
<comment type="subcellular location">
    <subcellularLocation>
        <location evidence="1">Membrane</location>
        <topology evidence="1">Single-pass membrane protein</topology>
    </subcellularLocation>
</comment>
<evidence type="ECO:0000259" key="9">
    <source>
        <dbReference type="SMART" id="SM00244"/>
    </source>
</evidence>
<dbReference type="PROSITE" id="PS01270">
    <property type="entry name" value="BAND_7"/>
    <property type="match status" value="1"/>
</dbReference>
<feature type="region of interest" description="Disordered" evidence="7">
    <location>
        <begin position="305"/>
        <end position="345"/>
    </location>
</feature>
<evidence type="ECO:0000256" key="3">
    <source>
        <dbReference type="ARBA" id="ARBA00017055"/>
    </source>
</evidence>
<accession>A0A1Y5TVT9</accession>
<evidence type="ECO:0000256" key="4">
    <source>
        <dbReference type="ARBA" id="ARBA00022692"/>
    </source>
</evidence>
<evidence type="ECO:0000313" key="11">
    <source>
        <dbReference type="Proteomes" id="UP000193200"/>
    </source>
</evidence>